<dbReference type="EMBL" id="KN827432">
    <property type="protein sequence ID" value="KIK76534.1"/>
    <property type="molecule type" value="Genomic_DNA"/>
</dbReference>
<accession>A0A0D0D874</accession>
<reference evidence="2 3" key="1">
    <citation type="submission" date="2014-04" db="EMBL/GenBank/DDBJ databases">
        <authorList>
            <consortium name="DOE Joint Genome Institute"/>
            <person name="Kuo A."/>
            <person name="Kohler A."/>
            <person name="Jargeat P."/>
            <person name="Nagy L.G."/>
            <person name="Floudas D."/>
            <person name="Copeland A."/>
            <person name="Barry K.W."/>
            <person name="Cichocki N."/>
            <person name="Veneault-Fourrey C."/>
            <person name="LaButti K."/>
            <person name="Lindquist E.A."/>
            <person name="Lipzen A."/>
            <person name="Lundell T."/>
            <person name="Morin E."/>
            <person name="Murat C."/>
            <person name="Sun H."/>
            <person name="Tunlid A."/>
            <person name="Henrissat B."/>
            <person name="Grigoriev I.V."/>
            <person name="Hibbett D.S."/>
            <person name="Martin F."/>
            <person name="Nordberg H.P."/>
            <person name="Cantor M.N."/>
            <person name="Hua S.X."/>
        </authorList>
    </citation>
    <scope>NUCLEOTIDE SEQUENCE [LARGE SCALE GENOMIC DNA]</scope>
    <source>
        <strain evidence="2 3">Ve08.2h10</strain>
    </source>
</reference>
<feature type="region of interest" description="Disordered" evidence="1">
    <location>
        <begin position="84"/>
        <end position="126"/>
    </location>
</feature>
<gene>
    <name evidence="2" type="ORF">PAXRUDRAFT_18139</name>
</gene>
<organism evidence="2 3">
    <name type="scientific">Paxillus rubicundulus Ve08.2h10</name>
    <dbReference type="NCBI Taxonomy" id="930991"/>
    <lineage>
        <taxon>Eukaryota</taxon>
        <taxon>Fungi</taxon>
        <taxon>Dikarya</taxon>
        <taxon>Basidiomycota</taxon>
        <taxon>Agaricomycotina</taxon>
        <taxon>Agaricomycetes</taxon>
        <taxon>Agaricomycetidae</taxon>
        <taxon>Boletales</taxon>
        <taxon>Paxilineae</taxon>
        <taxon>Paxillaceae</taxon>
        <taxon>Paxillus</taxon>
    </lineage>
</organism>
<evidence type="ECO:0000313" key="2">
    <source>
        <dbReference type="EMBL" id="KIK76534.1"/>
    </source>
</evidence>
<dbReference type="HOGENOM" id="CLU_162164_0_0_1"/>
<evidence type="ECO:0000313" key="3">
    <source>
        <dbReference type="Proteomes" id="UP000054538"/>
    </source>
</evidence>
<evidence type="ECO:0000256" key="1">
    <source>
        <dbReference type="SAM" id="MobiDB-lite"/>
    </source>
</evidence>
<keyword evidence="3" id="KW-1185">Reference proteome</keyword>
<proteinExistence type="predicted"/>
<sequence>MRAQKEVEHWRAEEEARQKVEEEVKCKAEVEVQRRAEVLVVVVVEMQNMAMDRRHMAVESHAQMERMLGTLDFLQGCLDPEFTLEEGSEEDFEEEEVAEAAKEREALKGQSEEEAEPGPLPCVLTK</sequence>
<reference evidence="3" key="2">
    <citation type="submission" date="2015-01" db="EMBL/GenBank/DDBJ databases">
        <title>Evolutionary Origins and Diversification of the Mycorrhizal Mutualists.</title>
        <authorList>
            <consortium name="DOE Joint Genome Institute"/>
            <consortium name="Mycorrhizal Genomics Consortium"/>
            <person name="Kohler A."/>
            <person name="Kuo A."/>
            <person name="Nagy L.G."/>
            <person name="Floudas D."/>
            <person name="Copeland A."/>
            <person name="Barry K.W."/>
            <person name="Cichocki N."/>
            <person name="Veneault-Fourrey C."/>
            <person name="LaButti K."/>
            <person name="Lindquist E.A."/>
            <person name="Lipzen A."/>
            <person name="Lundell T."/>
            <person name="Morin E."/>
            <person name="Murat C."/>
            <person name="Riley R."/>
            <person name="Ohm R."/>
            <person name="Sun H."/>
            <person name="Tunlid A."/>
            <person name="Henrissat B."/>
            <person name="Grigoriev I.V."/>
            <person name="Hibbett D.S."/>
            <person name="Martin F."/>
        </authorList>
    </citation>
    <scope>NUCLEOTIDE SEQUENCE [LARGE SCALE GENOMIC DNA]</scope>
    <source>
        <strain evidence="3">Ve08.2h10</strain>
    </source>
</reference>
<protein>
    <submittedName>
        <fullName evidence="2">Unplaced genomic scaffold scaffold_2610, whole genome shotgun sequence</fullName>
    </submittedName>
</protein>
<feature type="compositionally biased region" description="Acidic residues" evidence="1">
    <location>
        <begin position="84"/>
        <end position="98"/>
    </location>
</feature>
<dbReference type="AlphaFoldDB" id="A0A0D0D874"/>
<dbReference type="InParanoid" id="A0A0D0D874"/>
<feature type="compositionally biased region" description="Basic and acidic residues" evidence="1">
    <location>
        <begin position="99"/>
        <end position="111"/>
    </location>
</feature>
<dbReference type="OrthoDB" id="10587427at2759"/>
<name>A0A0D0D874_9AGAM</name>
<dbReference type="Proteomes" id="UP000054538">
    <property type="component" value="Unassembled WGS sequence"/>
</dbReference>